<reference evidence="4 5" key="1">
    <citation type="submission" date="2016-05" db="EMBL/GenBank/DDBJ databases">
        <title>Whole genome sequencing of Tetragenococcus halophilus subsp. halophilus NISL 7118.</title>
        <authorList>
            <person name="Shiwa Y."/>
            <person name="Nishimura I."/>
            <person name="Yoshikawa H."/>
            <person name="Koyama Y."/>
            <person name="Oguma T."/>
        </authorList>
    </citation>
    <scope>NUCLEOTIDE SEQUENCE [LARGE SCALE GENOMIC DNA]</scope>
    <source>
        <strain evidence="4 5">NISL 7118</strain>
    </source>
</reference>
<proteinExistence type="inferred from homology"/>
<dbReference type="RefSeq" id="WP_069028731.1">
    <property type="nucleotide sequence ID" value="NZ_BDEC01000004.1"/>
</dbReference>
<protein>
    <recommendedName>
        <fullName evidence="6">Ribose-5-phosphate isomerase</fullName>
    </recommendedName>
</protein>
<dbReference type="NCBIfam" id="NF004051">
    <property type="entry name" value="PRK05571.1"/>
    <property type="match status" value="1"/>
</dbReference>
<dbReference type="InterPro" id="IPR003500">
    <property type="entry name" value="RpiB_LacA_LacB"/>
</dbReference>
<evidence type="ECO:0000256" key="3">
    <source>
        <dbReference type="ARBA" id="ARBA00023235"/>
    </source>
</evidence>
<dbReference type="GeneID" id="64053519"/>
<evidence type="ECO:0008006" key="6">
    <source>
        <dbReference type="Google" id="ProtNLM"/>
    </source>
</evidence>
<sequence>MKIGIGADHNAYEAKEELKRYVIDELGHEVKDYGTYSAEAVDYPGIAFNTATGVKNGEVERAILICGTGIGMAISANKIKGVRAAQVHDPYSAERAQMSNNAQVITFGAKIIGVDVMKLLAKEYLSNTFAGGNSERKVDQISAREEEEVEYAKNHSC</sequence>
<evidence type="ECO:0000313" key="4">
    <source>
        <dbReference type="EMBL" id="GBD67280.1"/>
    </source>
</evidence>
<dbReference type="GO" id="GO:0005988">
    <property type="term" value="P:lactose metabolic process"/>
    <property type="evidence" value="ECO:0007669"/>
    <property type="project" value="UniProtKB-KW"/>
</dbReference>
<dbReference type="Gene3D" id="3.40.1400.10">
    <property type="entry name" value="Sugar-phosphate isomerase, RpiB/LacA/LacB"/>
    <property type="match status" value="1"/>
</dbReference>
<dbReference type="AlphaFoldDB" id="A0A2H6CQK8"/>
<keyword evidence="3" id="KW-0413">Isomerase</keyword>
<dbReference type="Pfam" id="PF02502">
    <property type="entry name" value="LacAB_rpiB"/>
    <property type="match status" value="1"/>
</dbReference>
<evidence type="ECO:0000256" key="2">
    <source>
        <dbReference type="ARBA" id="ARBA00022736"/>
    </source>
</evidence>
<dbReference type="SUPFAM" id="SSF89623">
    <property type="entry name" value="Ribose/Galactose isomerase RpiB/AlsB"/>
    <property type="match status" value="1"/>
</dbReference>
<organism evidence="4 5">
    <name type="scientific">Tetragenococcus halophilus subsp. halophilus</name>
    <dbReference type="NCBI Taxonomy" id="1513897"/>
    <lineage>
        <taxon>Bacteria</taxon>
        <taxon>Bacillati</taxon>
        <taxon>Bacillota</taxon>
        <taxon>Bacilli</taxon>
        <taxon>Lactobacillales</taxon>
        <taxon>Enterococcaceae</taxon>
        <taxon>Tetragenococcus</taxon>
    </lineage>
</organism>
<dbReference type="EMBL" id="BDEC01000004">
    <property type="protein sequence ID" value="GBD67280.1"/>
    <property type="molecule type" value="Genomic_DNA"/>
</dbReference>
<dbReference type="InterPro" id="IPR051812">
    <property type="entry name" value="SPI_LacAB/RpiB"/>
</dbReference>
<dbReference type="GO" id="GO:0016861">
    <property type="term" value="F:intramolecular oxidoreductase activity, interconverting aldoses and ketoses"/>
    <property type="evidence" value="ECO:0007669"/>
    <property type="project" value="UniProtKB-ARBA"/>
</dbReference>
<dbReference type="PANTHER" id="PTHR43732">
    <property type="entry name" value="RIBOSE 5-PHOSPHATE ISOMERASE-RELATED"/>
    <property type="match status" value="1"/>
</dbReference>
<comment type="caution">
    <text evidence="4">The sequence shown here is derived from an EMBL/GenBank/DDBJ whole genome shotgun (WGS) entry which is preliminary data.</text>
</comment>
<dbReference type="NCBIfam" id="TIGR00689">
    <property type="entry name" value="rpiB_lacA_lacB"/>
    <property type="match status" value="1"/>
</dbReference>
<dbReference type="PIRSF" id="PIRSF005384">
    <property type="entry name" value="RpiB_LacA_B"/>
    <property type="match status" value="1"/>
</dbReference>
<keyword evidence="2" id="KW-0423">Lactose metabolism</keyword>
<keyword evidence="5" id="KW-1185">Reference proteome</keyword>
<evidence type="ECO:0000256" key="1">
    <source>
        <dbReference type="ARBA" id="ARBA00008754"/>
    </source>
</evidence>
<dbReference type="PANTHER" id="PTHR43732:SF1">
    <property type="entry name" value="RIBOSE 5-PHOSPHATE ISOMERASE"/>
    <property type="match status" value="1"/>
</dbReference>
<evidence type="ECO:0000313" key="5">
    <source>
        <dbReference type="Proteomes" id="UP000236214"/>
    </source>
</evidence>
<dbReference type="Proteomes" id="UP000236214">
    <property type="component" value="Unassembled WGS sequence"/>
</dbReference>
<gene>
    <name evidence="4" type="ORF">TEHN7118_0086</name>
</gene>
<dbReference type="InterPro" id="IPR036569">
    <property type="entry name" value="RpiB_LacA_LacB_sf"/>
</dbReference>
<comment type="similarity">
    <text evidence="1">Belongs to the LacAB/RpiB family.</text>
</comment>
<accession>A0A2H6CQK8</accession>
<name>A0A2H6CQK8_TETHA</name>